<dbReference type="EMBL" id="BMFV01000037">
    <property type="protein sequence ID" value="GGH87229.1"/>
    <property type="molecule type" value="Genomic_DNA"/>
</dbReference>
<accession>A0A8J3A094</accession>
<dbReference type="Proteomes" id="UP000656813">
    <property type="component" value="Unassembled WGS sequence"/>
</dbReference>
<evidence type="ECO:0000313" key="1">
    <source>
        <dbReference type="EMBL" id="GGH87229.1"/>
    </source>
</evidence>
<gene>
    <name evidence="1" type="ORF">GCM10007096_36770</name>
</gene>
<proteinExistence type="predicted"/>
<reference evidence="1" key="2">
    <citation type="submission" date="2020-09" db="EMBL/GenBank/DDBJ databases">
        <authorList>
            <person name="Sun Q."/>
            <person name="Zhou Y."/>
        </authorList>
    </citation>
    <scope>NUCLEOTIDE SEQUENCE</scope>
    <source>
        <strain evidence="1">CGMCC 1.12777</strain>
    </source>
</reference>
<comment type="caution">
    <text evidence="1">The sequence shown here is derived from an EMBL/GenBank/DDBJ whole genome shotgun (WGS) entry which is preliminary data.</text>
</comment>
<dbReference type="RefSeq" id="WP_188498845.1">
    <property type="nucleotide sequence ID" value="NZ_BMFV01000037.1"/>
</dbReference>
<organism evidence="1 2">
    <name type="scientific">Pullulanibacillus pueri</name>
    <dbReference type="NCBI Taxonomy" id="1437324"/>
    <lineage>
        <taxon>Bacteria</taxon>
        <taxon>Bacillati</taxon>
        <taxon>Bacillota</taxon>
        <taxon>Bacilli</taxon>
        <taxon>Bacillales</taxon>
        <taxon>Sporolactobacillaceae</taxon>
        <taxon>Pullulanibacillus</taxon>
    </lineage>
</organism>
<name>A0A8J3A094_9BACL</name>
<sequence length="129" mass="14543">MRDTQTLDVPESDQVILVEKISNNKAVDSKRVKGVQKGEKIRKRLKGLKGSEGTLNEYQHTLKSNTSYLLSFASSEDALTSDMHPFTLWMANNGRGMFSDSKNNTKPLKFITNKKHPQLVKDIKHILGV</sequence>
<protein>
    <submittedName>
        <fullName evidence="1">Uncharacterized protein</fullName>
    </submittedName>
</protein>
<reference evidence="1" key="1">
    <citation type="journal article" date="2014" name="Int. J. Syst. Evol. Microbiol.">
        <title>Complete genome sequence of Corynebacterium casei LMG S-19264T (=DSM 44701T), isolated from a smear-ripened cheese.</title>
        <authorList>
            <consortium name="US DOE Joint Genome Institute (JGI-PGF)"/>
            <person name="Walter F."/>
            <person name="Albersmeier A."/>
            <person name="Kalinowski J."/>
            <person name="Ruckert C."/>
        </authorList>
    </citation>
    <scope>NUCLEOTIDE SEQUENCE</scope>
    <source>
        <strain evidence="1">CGMCC 1.12777</strain>
    </source>
</reference>
<evidence type="ECO:0000313" key="2">
    <source>
        <dbReference type="Proteomes" id="UP000656813"/>
    </source>
</evidence>
<keyword evidence="2" id="KW-1185">Reference proteome</keyword>
<dbReference type="AlphaFoldDB" id="A0A8J3A094"/>